<feature type="compositionally biased region" description="Pro residues" evidence="8">
    <location>
        <begin position="49"/>
        <end position="60"/>
    </location>
</feature>
<evidence type="ECO:0000259" key="9">
    <source>
        <dbReference type="Pfam" id="PF26192"/>
    </source>
</evidence>
<comment type="catalytic activity">
    <reaction evidence="1">
        <text>S-ubiquitinyl-[E2 ubiquitin-conjugating enzyme]-L-cysteine + [acceptor protein]-L-lysine = [E2 ubiquitin-conjugating enzyme]-L-cysteine + N(6)-ubiquitinyl-[acceptor protein]-L-lysine.</text>
        <dbReference type="EC" id="2.3.2.27"/>
    </reaction>
</comment>
<protein>
    <recommendedName>
        <fullName evidence="2">RING-type E3 ubiquitin transferase</fullName>
        <ecNumber evidence="2">2.3.2.27</ecNumber>
    </recommendedName>
</protein>
<dbReference type="EMBL" id="JAJJMA010163353">
    <property type="protein sequence ID" value="MCL7036014.1"/>
    <property type="molecule type" value="Genomic_DNA"/>
</dbReference>
<dbReference type="PANTHER" id="PTHR22996">
    <property type="entry name" value="MAHOGUNIN"/>
    <property type="match status" value="1"/>
</dbReference>
<sequence>MGISWSGSRRRNNNFFQNPTQFFSSSDPSPLFPPPPPSYVFTGGNGSYPAPPSFPPPPPPPPAPPCHPYYYQFSGGHTNYGHMTGYHQPYLVNESNGWNGFRPVMVPQPQMTPPPPPPYVDHQMAKKIRNDVNVHKGSIKIQIDEKNLDSHLVSFTFDALVDGRNCKGLKKWWLWRRIVR</sequence>
<evidence type="ECO:0000256" key="8">
    <source>
        <dbReference type="SAM" id="MobiDB-lite"/>
    </source>
</evidence>
<dbReference type="Pfam" id="PF26192">
    <property type="entry name" value="RNF157-like_N"/>
    <property type="match status" value="1"/>
</dbReference>
<accession>A0AA41SHK9</accession>
<evidence type="ECO:0000313" key="10">
    <source>
        <dbReference type="EMBL" id="MCL7036014.1"/>
    </source>
</evidence>
<feature type="region of interest" description="Disordered" evidence="8">
    <location>
        <begin position="1"/>
        <end position="60"/>
    </location>
</feature>
<organism evidence="10 11">
    <name type="scientific">Papaver nudicaule</name>
    <name type="common">Iceland poppy</name>
    <dbReference type="NCBI Taxonomy" id="74823"/>
    <lineage>
        <taxon>Eukaryota</taxon>
        <taxon>Viridiplantae</taxon>
        <taxon>Streptophyta</taxon>
        <taxon>Embryophyta</taxon>
        <taxon>Tracheophyta</taxon>
        <taxon>Spermatophyta</taxon>
        <taxon>Magnoliopsida</taxon>
        <taxon>Ranunculales</taxon>
        <taxon>Papaveraceae</taxon>
        <taxon>Papaveroideae</taxon>
        <taxon>Papaver</taxon>
    </lineage>
</organism>
<keyword evidence="11" id="KW-1185">Reference proteome</keyword>
<keyword evidence="3" id="KW-0808">Transferase</keyword>
<evidence type="ECO:0000313" key="11">
    <source>
        <dbReference type="Proteomes" id="UP001177140"/>
    </source>
</evidence>
<feature type="compositionally biased region" description="Low complexity" evidence="8">
    <location>
        <begin position="13"/>
        <end position="29"/>
    </location>
</feature>
<evidence type="ECO:0000256" key="5">
    <source>
        <dbReference type="ARBA" id="ARBA00022771"/>
    </source>
</evidence>
<feature type="domain" description="MGRN1/RNF157-like N-terminal" evidence="9">
    <location>
        <begin position="132"/>
        <end position="164"/>
    </location>
</feature>
<name>A0AA41SHK9_PAPNU</name>
<dbReference type="Proteomes" id="UP001177140">
    <property type="component" value="Unassembled WGS sequence"/>
</dbReference>
<dbReference type="InterPro" id="IPR058981">
    <property type="entry name" value="MGRN1/RNF157-like_N"/>
</dbReference>
<keyword evidence="4" id="KW-0479">Metal-binding</keyword>
<dbReference type="InterPro" id="IPR045194">
    <property type="entry name" value="MGRN1/RNF157-like"/>
</dbReference>
<dbReference type="AlphaFoldDB" id="A0AA41SHK9"/>
<evidence type="ECO:0000256" key="7">
    <source>
        <dbReference type="ARBA" id="ARBA00022833"/>
    </source>
</evidence>
<dbReference type="GO" id="GO:0008270">
    <property type="term" value="F:zinc ion binding"/>
    <property type="evidence" value="ECO:0007669"/>
    <property type="project" value="UniProtKB-KW"/>
</dbReference>
<evidence type="ECO:0000256" key="1">
    <source>
        <dbReference type="ARBA" id="ARBA00000900"/>
    </source>
</evidence>
<evidence type="ECO:0000256" key="4">
    <source>
        <dbReference type="ARBA" id="ARBA00022723"/>
    </source>
</evidence>
<dbReference type="GO" id="GO:0016567">
    <property type="term" value="P:protein ubiquitination"/>
    <property type="evidence" value="ECO:0007669"/>
    <property type="project" value="TreeGrafter"/>
</dbReference>
<reference evidence="10" key="1">
    <citation type="submission" date="2022-03" db="EMBL/GenBank/DDBJ databases">
        <title>A functionally conserved STORR gene fusion in Papaver species that diverged 16.8 million years ago.</title>
        <authorList>
            <person name="Catania T."/>
        </authorList>
    </citation>
    <scope>NUCLEOTIDE SEQUENCE</scope>
    <source>
        <strain evidence="10">S-191538</strain>
    </source>
</reference>
<comment type="caution">
    <text evidence="10">The sequence shown here is derived from an EMBL/GenBank/DDBJ whole genome shotgun (WGS) entry which is preliminary data.</text>
</comment>
<keyword evidence="6" id="KW-0833">Ubl conjugation pathway</keyword>
<evidence type="ECO:0000256" key="2">
    <source>
        <dbReference type="ARBA" id="ARBA00012483"/>
    </source>
</evidence>
<keyword evidence="7" id="KW-0862">Zinc</keyword>
<evidence type="ECO:0000256" key="6">
    <source>
        <dbReference type="ARBA" id="ARBA00022786"/>
    </source>
</evidence>
<keyword evidence="5" id="KW-0863">Zinc-finger</keyword>
<dbReference type="GO" id="GO:0061630">
    <property type="term" value="F:ubiquitin protein ligase activity"/>
    <property type="evidence" value="ECO:0007669"/>
    <property type="project" value="UniProtKB-EC"/>
</dbReference>
<dbReference type="PANTHER" id="PTHR22996:SF4">
    <property type="entry name" value="E3 UBIQUITIN-PROTEIN LIGASE LUL4-RELATED"/>
    <property type="match status" value="1"/>
</dbReference>
<gene>
    <name evidence="10" type="ORF">MKW94_012929</name>
</gene>
<dbReference type="EC" id="2.3.2.27" evidence="2"/>
<proteinExistence type="predicted"/>
<evidence type="ECO:0000256" key="3">
    <source>
        <dbReference type="ARBA" id="ARBA00022679"/>
    </source>
</evidence>